<reference evidence="5" key="1">
    <citation type="journal article" date="2019" name="Int. J. Syst. Evol. Microbiol.">
        <title>The Global Catalogue of Microorganisms (GCM) 10K type strain sequencing project: providing services to taxonomists for standard genome sequencing and annotation.</title>
        <authorList>
            <consortium name="The Broad Institute Genomics Platform"/>
            <consortium name="The Broad Institute Genome Sequencing Center for Infectious Disease"/>
            <person name="Wu L."/>
            <person name="Ma J."/>
        </authorList>
    </citation>
    <scope>NUCLEOTIDE SEQUENCE [LARGE SCALE GENOMIC DNA]</scope>
    <source>
        <strain evidence="5">CCM 8895</strain>
    </source>
</reference>
<evidence type="ECO:0000313" key="5">
    <source>
        <dbReference type="Proteomes" id="UP001596186"/>
    </source>
</evidence>
<keyword evidence="1 2" id="KW-0238">DNA-binding</keyword>
<evidence type="ECO:0000256" key="2">
    <source>
        <dbReference type="PROSITE-ProRule" id="PRU00335"/>
    </source>
</evidence>
<dbReference type="InterPro" id="IPR009057">
    <property type="entry name" value="Homeodomain-like_sf"/>
</dbReference>
<dbReference type="InterPro" id="IPR050624">
    <property type="entry name" value="HTH-type_Tx_Regulator"/>
</dbReference>
<organism evidence="4 5">
    <name type="scientific">Companilactobacillus baiquanensis</name>
    <dbReference type="NCBI Taxonomy" id="2486005"/>
    <lineage>
        <taxon>Bacteria</taxon>
        <taxon>Bacillati</taxon>
        <taxon>Bacillota</taxon>
        <taxon>Bacilli</taxon>
        <taxon>Lactobacillales</taxon>
        <taxon>Lactobacillaceae</taxon>
        <taxon>Companilactobacillus</taxon>
    </lineage>
</organism>
<evidence type="ECO:0000256" key="1">
    <source>
        <dbReference type="ARBA" id="ARBA00023125"/>
    </source>
</evidence>
<evidence type="ECO:0000259" key="3">
    <source>
        <dbReference type="PROSITE" id="PS50977"/>
    </source>
</evidence>
<dbReference type="SUPFAM" id="SSF46689">
    <property type="entry name" value="Homeodomain-like"/>
    <property type="match status" value="1"/>
</dbReference>
<name>A0ABW1UYE6_9LACO</name>
<comment type="caution">
    <text evidence="4">The sequence shown here is derived from an EMBL/GenBank/DDBJ whole genome shotgun (WGS) entry which is preliminary data.</text>
</comment>
<dbReference type="PANTHER" id="PTHR43479:SF11">
    <property type="entry name" value="ACREF_ENVCD OPERON REPRESSOR-RELATED"/>
    <property type="match status" value="1"/>
</dbReference>
<feature type="domain" description="HTH tetR-type" evidence="3">
    <location>
        <begin position="12"/>
        <end position="72"/>
    </location>
</feature>
<keyword evidence="5" id="KW-1185">Reference proteome</keyword>
<protein>
    <submittedName>
        <fullName evidence="4">TetR/AcrR family transcriptional regulator</fullName>
    </submittedName>
</protein>
<dbReference type="Pfam" id="PF14278">
    <property type="entry name" value="TetR_C_8"/>
    <property type="match status" value="1"/>
</dbReference>
<dbReference type="Proteomes" id="UP001596186">
    <property type="component" value="Unassembled WGS sequence"/>
</dbReference>
<proteinExistence type="predicted"/>
<dbReference type="Pfam" id="PF00440">
    <property type="entry name" value="TetR_N"/>
    <property type="match status" value="1"/>
</dbReference>
<dbReference type="PROSITE" id="PS50977">
    <property type="entry name" value="HTH_TETR_2"/>
    <property type="match status" value="1"/>
</dbReference>
<dbReference type="InterPro" id="IPR039532">
    <property type="entry name" value="TetR_C_Firmicutes"/>
</dbReference>
<dbReference type="EMBL" id="JBHSSN010000015">
    <property type="protein sequence ID" value="MFC6323834.1"/>
    <property type="molecule type" value="Genomic_DNA"/>
</dbReference>
<dbReference type="RefSeq" id="WP_125592862.1">
    <property type="nucleotide sequence ID" value="NZ_JBHSSN010000015.1"/>
</dbReference>
<gene>
    <name evidence="4" type="ORF">ACFP1F_08795</name>
</gene>
<sequence>MAATKHAQLIKQDSQTYLTTALLKLLENKNFNEITISQVVKIAGVSRMAFYRNFETLDDLLKAYFEPLIRKRFEEIKNKVSEREKLESIGVFFTDYADILKLSSEHGFEYIIKDIFNQNMIDFYENLSLPKDLSSIKRKYWTTFMSSGVYAIWREWLIGGRKESLEEIHSILASFQNSTMQSLIRA</sequence>
<dbReference type="InterPro" id="IPR001647">
    <property type="entry name" value="HTH_TetR"/>
</dbReference>
<evidence type="ECO:0000313" key="4">
    <source>
        <dbReference type="EMBL" id="MFC6323834.1"/>
    </source>
</evidence>
<dbReference type="Gene3D" id="1.10.357.10">
    <property type="entry name" value="Tetracycline Repressor, domain 2"/>
    <property type="match status" value="1"/>
</dbReference>
<dbReference type="PANTHER" id="PTHR43479">
    <property type="entry name" value="ACREF/ENVCD OPERON REPRESSOR-RELATED"/>
    <property type="match status" value="1"/>
</dbReference>
<accession>A0ABW1UYE6</accession>
<feature type="DNA-binding region" description="H-T-H motif" evidence="2">
    <location>
        <begin position="35"/>
        <end position="54"/>
    </location>
</feature>